<reference evidence="3" key="1">
    <citation type="journal article" date="2014" name="Genome Announc.">
        <title>Draft Genome Sequence of ''Candidatus Phytoplasma asteris'' Strain OY-V, an Unculturable Plant-Pathogenic Bacterium.</title>
        <authorList>
            <person name="Kakizawa S."/>
            <person name="Makino A."/>
            <person name="Ishii Y."/>
            <person name="Tamaki H."/>
            <person name="Kamagata Y."/>
        </authorList>
    </citation>
    <scope>NUCLEOTIDE SEQUENCE [LARGE SCALE GENOMIC DNA]</scope>
    <source>
        <strain evidence="3">OY-V</strain>
    </source>
</reference>
<evidence type="ECO:0000313" key="2">
    <source>
        <dbReference type="EMBL" id="GAK73631.1"/>
    </source>
</evidence>
<sequence>MQTFEKNIYCDILESLNSDYKSVLSPKGTVWQGVWKNQVKEEFRDNFKGKEDIIKKTFETNKPDKLEAFCNVFYDENTFNQYFIENFHVLQINQTNELYVYEQDLDKNYLYHKLYKQYKLFQELKKECSNLLNYKENKLMPAQNKLEAFESNLTNKTSTTKKEQQEKEQKNKTFN</sequence>
<gene>
    <name evidence="2" type="ORF">OYV_01100</name>
</gene>
<feature type="region of interest" description="Disordered" evidence="1">
    <location>
        <begin position="150"/>
        <end position="175"/>
    </location>
</feature>
<accession>A0ABQ0J1Y9</accession>
<dbReference type="RefSeq" id="WP_042067647.1">
    <property type="nucleotide sequence ID" value="NZ_BBIY01000007.1"/>
</dbReference>
<reference evidence="2 3" key="2">
    <citation type="journal article" date="2014" name="Genome Announc.">
        <title>Draft Genome Sequence of 'Candidatus Phytoplasma asteris' Strain OY-V, an Unculturable Plant-Pathogenic Bacterium.</title>
        <authorList>
            <person name="Kakizawa S."/>
            <person name="Makino A."/>
            <person name="Ishii Y."/>
            <person name="Tamaki H."/>
            <person name="Kamagata Y."/>
        </authorList>
    </citation>
    <scope>NUCLEOTIDE SEQUENCE [LARGE SCALE GENOMIC DNA]</scope>
    <source>
        <strain evidence="2 3">OY-V</strain>
    </source>
</reference>
<protein>
    <submittedName>
        <fullName evidence="2">Predicted transcriptional regulators</fullName>
    </submittedName>
</protein>
<dbReference type="EMBL" id="BBIY01000007">
    <property type="protein sequence ID" value="GAK73631.1"/>
    <property type="molecule type" value="Genomic_DNA"/>
</dbReference>
<feature type="compositionally biased region" description="Basic and acidic residues" evidence="1">
    <location>
        <begin position="160"/>
        <end position="175"/>
    </location>
</feature>
<name>A0ABQ0J1Y9_9MOLU</name>
<evidence type="ECO:0000313" key="3">
    <source>
        <dbReference type="Proteomes" id="UP000028900"/>
    </source>
</evidence>
<organism evidence="2 3">
    <name type="scientific">'Chrysanthemum coronarium' phytoplasma</name>
    <dbReference type="NCBI Taxonomy" id="1520703"/>
    <lineage>
        <taxon>Bacteria</taxon>
        <taxon>Bacillati</taxon>
        <taxon>Mycoplasmatota</taxon>
        <taxon>Mollicutes</taxon>
        <taxon>Acholeplasmatales</taxon>
        <taxon>Acholeplasmataceae</taxon>
        <taxon>Candidatus Phytoplasma</taxon>
        <taxon>16SrI (Aster yellows group)</taxon>
    </lineage>
</organism>
<evidence type="ECO:0000256" key="1">
    <source>
        <dbReference type="SAM" id="MobiDB-lite"/>
    </source>
</evidence>
<proteinExistence type="predicted"/>
<keyword evidence="3" id="KW-1185">Reference proteome</keyword>
<dbReference type="Proteomes" id="UP000028900">
    <property type="component" value="Unassembled WGS sequence"/>
</dbReference>
<comment type="caution">
    <text evidence="2">The sequence shown here is derived from an EMBL/GenBank/DDBJ whole genome shotgun (WGS) entry which is preliminary data.</text>
</comment>